<name>A0A4Z2EX83_9TELE</name>
<feature type="compositionally biased region" description="Basic and acidic residues" evidence="1">
    <location>
        <begin position="60"/>
        <end position="73"/>
    </location>
</feature>
<protein>
    <submittedName>
        <fullName evidence="2">Uncharacterized protein</fullName>
    </submittedName>
</protein>
<evidence type="ECO:0000313" key="3">
    <source>
        <dbReference type="Proteomes" id="UP000314294"/>
    </source>
</evidence>
<dbReference type="EMBL" id="SRLO01002200">
    <property type="protein sequence ID" value="TNN33566.1"/>
    <property type="molecule type" value="Genomic_DNA"/>
</dbReference>
<dbReference type="Proteomes" id="UP000314294">
    <property type="component" value="Unassembled WGS sequence"/>
</dbReference>
<evidence type="ECO:0000256" key="1">
    <source>
        <dbReference type="SAM" id="MobiDB-lite"/>
    </source>
</evidence>
<evidence type="ECO:0000313" key="2">
    <source>
        <dbReference type="EMBL" id="TNN33566.1"/>
    </source>
</evidence>
<sequence>MYVRAYLGVVPRRQYGVLHPVGPDHRTHTLQWLLFNRTSDTHPKRSEPRAFNDGNSPGAPRREEEKRRGEEEL</sequence>
<feature type="compositionally biased region" description="Basic and acidic residues" evidence="1">
    <location>
        <begin position="39"/>
        <end position="50"/>
    </location>
</feature>
<gene>
    <name evidence="2" type="ORF">EYF80_056270</name>
</gene>
<dbReference type="AlphaFoldDB" id="A0A4Z2EX83"/>
<keyword evidence="3" id="KW-1185">Reference proteome</keyword>
<feature type="region of interest" description="Disordered" evidence="1">
    <location>
        <begin position="39"/>
        <end position="73"/>
    </location>
</feature>
<organism evidence="2 3">
    <name type="scientific">Liparis tanakae</name>
    <name type="common">Tanaka's snailfish</name>
    <dbReference type="NCBI Taxonomy" id="230148"/>
    <lineage>
        <taxon>Eukaryota</taxon>
        <taxon>Metazoa</taxon>
        <taxon>Chordata</taxon>
        <taxon>Craniata</taxon>
        <taxon>Vertebrata</taxon>
        <taxon>Euteleostomi</taxon>
        <taxon>Actinopterygii</taxon>
        <taxon>Neopterygii</taxon>
        <taxon>Teleostei</taxon>
        <taxon>Neoteleostei</taxon>
        <taxon>Acanthomorphata</taxon>
        <taxon>Eupercaria</taxon>
        <taxon>Perciformes</taxon>
        <taxon>Cottioidei</taxon>
        <taxon>Cottales</taxon>
        <taxon>Liparidae</taxon>
        <taxon>Liparis</taxon>
    </lineage>
</organism>
<comment type="caution">
    <text evidence="2">The sequence shown here is derived from an EMBL/GenBank/DDBJ whole genome shotgun (WGS) entry which is preliminary data.</text>
</comment>
<accession>A0A4Z2EX83</accession>
<reference evidence="2 3" key="1">
    <citation type="submission" date="2019-03" db="EMBL/GenBank/DDBJ databases">
        <title>First draft genome of Liparis tanakae, snailfish: a comprehensive survey of snailfish specific genes.</title>
        <authorList>
            <person name="Kim W."/>
            <person name="Song I."/>
            <person name="Jeong J.-H."/>
            <person name="Kim D."/>
            <person name="Kim S."/>
            <person name="Ryu S."/>
            <person name="Song J.Y."/>
            <person name="Lee S.K."/>
        </authorList>
    </citation>
    <scope>NUCLEOTIDE SEQUENCE [LARGE SCALE GENOMIC DNA]</scope>
    <source>
        <tissue evidence="2">Muscle</tissue>
    </source>
</reference>
<proteinExistence type="predicted"/>